<evidence type="ECO:0000256" key="7">
    <source>
        <dbReference type="SAM" id="MobiDB-lite"/>
    </source>
</evidence>
<organism evidence="9">
    <name type="scientific">Mesocestoides corti</name>
    <name type="common">Flatworm</name>
    <dbReference type="NCBI Taxonomy" id="53468"/>
    <lineage>
        <taxon>Eukaryota</taxon>
        <taxon>Metazoa</taxon>
        <taxon>Spiralia</taxon>
        <taxon>Lophotrochozoa</taxon>
        <taxon>Platyhelminthes</taxon>
        <taxon>Cestoda</taxon>
        <taxon>Eucestoda</taxon>
        <taxon>Cyclophyllidea</taxon>
        <taxon>Mesocestoididae</taxon>
        <taxon>Mesocestoides</taxon>
    </lineage>
</organism>
<dbReference type="SMART" id="SM00356">
    <property type="entry name" value="ZnF_C3H1"/>
    <property type="match status" value="3"/>
</dbReference>
<accession>A0A5K3FGG6</accession>
<feature type="compositionally biased region" description="Low complexity" evidence="7">
    <location>
        <begin position="602"/>
        <end position="612"/>
    </location>
</feature>
<feature type="domain" description="C3H1-type" evidence="8">
    <location>
        <begin position="57"/>
        <end position="83"/>
    </location>
</feature>
<keyword evidence="3 5" id="KW-0863">Zinc-finger</keyword>
<evidence type="ECO:0000256" key="3">
    <source>
        <dbReference type="ARBA" id="ARBA00022771"/>
    </source>
</evidence>
<evidence type="ECO:0000256" key="2">
    <source>
        <dbReference type="ARBA" id="ARBA00022737"/>
    </source>
</evidence>
<dbReference type="WBParaSite" id="MCU_008175-RA">
    <property type="protein sequence ID" value="MCU_008175-RA"/>
    <property type="gene ID" value="MCU_008175"/>
</dbReference>
<evidence type="ECO:0000313" key="9">
    <source>
        <dbReference type="WBParaSite" id="MCU_008175-RA"/>
    </source>
</evidence>
<dbReference type="AlphaFoldDB" id="A0A5K3FGG6"/>
<feature type="compositionally biased region" description="Low complexity" evidence="7">
    <location>
        <begin position="830"/>
        <end position="843"/>
    </location>
</feature>
<dbReference type="Pfam" id="PF00642">
    <property type="entry name" value="zf-CCCH"/>
    <property type="match status" value="1"/>
</dbReference>
<dbReference type="PROSITE" id="PS50103">
    <property type="entry name" value="ZF_C3H1"/>
    <property type="match status" value="3"/>
</dbReference>
<dbReference type="Gene3D" id="3.30.1370.210">
    <property type="match status" value="2"/>
</dbReference>
<evidence type="ECO:0000256" key="6">
    <source>
        <dbReference type="SAM" id="Coils"/>
    </source>
</evidence>
<dbReference type="PANTHER" id="PTHR12675">
    <property type="entry name" value="MUSCLEBLIND-LIKE PROTEIN"/>
    <property type="match status" value="1"/>
</dbReference>
<feature type="domain" description="C3H1-type" evidence="8">
    <location>
        <begin position="23"/>
        <end position="50"/>
    </location>
</feature>
<evidence type="ECO:0000256" key="1">
    <source>
        <dbReference type="ARBA" id="ARBA00022723"/>
    </source>
</evidence>
<keyword evidence="6" id="KW-0175">Coiled coil</keyword>
<proteinExistence type="predicted"/>
<feature type="zinc finger region" description="C3H1-type" evidence="5">
    <location>
        <begin position="57"/>
        <end position="83"/>
    </location>
</feature>
<feature type="region of interest" description="Disordered" evidence="7">
    <location>
        <begin position="590"/>
        <end position="612"/>
    </location>
</feature>
<name>A0A5K3FGG6_MESCO</name>
<evidence type="ECO:0000256" key="4">
    <source>
        <dbReference type="ARBA" id="ARBA00022833"/>
    </source>
</evidence>
<feature type="zinc finger region" description="C3H1-type" evidence="5">
    <location>
        <begin position="107"/>
        <end position="134"/>
    </location>
</feature>
<keyword evidence="2" id="KW-0677">Repeat</keyword>
<feature type="coiled-coil region" evidence="6">
    <location>
        <begin position="943"/>
        <end position="977"/>
    </location>
</feature>
<feature type="region of interest" description="Disordered" evidence="7">
    <location>
        <begin position="770"/>
        <end position="848"/>
    </location>
</feature>
<keyword evidence="4 5" id="KW-0862">Zinc</keyword>
<protein>
    <submittedName>
        <fullName evidence="9">Zinc finger CCCH domain-containing protein 10</fullName>
    </submittedName>
</protein>
<feature type="region of interest" description="Disordered" evidence="7">
    <location>
        <begin position="215"/>
        <end position="240"/>
    </location>
</feature>
<keyword evidence="1 5" id="KW-0479">Metal-binding</keyword>
<dbReference type="InterPro" id="IPR000571">
    <property type="entry name" value="Znf_CCCH"/>
</dbReference>
<reference evidence="9" key="1">
    <citation type="submission" date="2019-11" db="UniProtKB">
        <authorList>
            <consortium name="WormBaseParasite"/>
        </authorList>
    </citation>
    <scope>IDENTIFICATION</scope>
</reference>
<evidence type="ECO:0000256" key="5">
    <source>
        <dbReference type="PROSITE-ProRule" id="PRU00723"/>
    </source>
</evidence>
<dbReference type="PANTHER" id="PTHR12675:SF6">
    <property type="entry name" value="ZINC FINGER CCCH DOMAIN-CONTAINING PROTEIN 10"/>
    <property type="match status" value="1"/>
</dbReference>
<evidence type="ECO:0000259" key="8">
    <source>
        <dbReference type="PROSITE" id="PS50103"/>
    </source>
</evidence>
<sequence>MQADAVVTKAPTKSADSCQNTVNADSDVCRDFLRNVCKRGRKCKFKHPTSSSSCDSSREPIFCHDYQNGACRRPSCKFLHYTKKEEEFFRLHGVVPPAHTFENPSLDASIPVCKDFLNHNCHRGSSCKFRHGKSISNLVAADTLADHPSRNPVVCLSQDHQVYSNLPNSLLQHQFPNNGAIPVSPPRTSQSAVTTPETTAMVAAAAAAGYLAMQKHGHQRQHQHNTGGQGPPAVTSLPTSALPPASAAAVAAAAAATALATTHQHQRQQDPLNQRYSEPALSATQSTTIPVMQSILGAVTYSNALHPPNSKDSAYPASSSLPTTDIPTEATCSYYKGNNVVRTCLTQSLFCVQQDDEAASPNEYRLPAASSHSVISTNFANLDAMKKPVTSCSGFNQHRQQQQDANTAAAVAAAACFGAMLSQPVAAAAAASRAVASKPTAEDILSQAVNGDRSLTSLPPSSSAIAAQSSATVALPSAPPPAPPPTAVAAAAAAAVAAAVVSSAGPSAAVAAMSAAHLATSSFSHAHPATHVSCAPAGTESPLTVSESQFVAHMTPTSVVDPLVISSHQRICGPTDARVEVYGPDEAVSIRRTVPPPPSPPSAMSTMPAATPSQLGSSAATAAYTATMTTAAAAAAMAAAVAVEEHNQKKNAAAAAMAAFNGSAALAHGVQSMPRIADQSPISPDSMSSSSHISKIKPSIGGAPDVYLKTKIALANGNVGSHRRMRCRRSMRQPHFPSAFDVVDDESFEESYYEDEEDDGDEITNAALTIRESDRKGLRPDRPGSPDYTFGRSLPIVDKPRQRSLSYPACNPRSGSTPYKEGDKLGRVDSSNPGRSSSSIPLSAHTSPITSSVVSSRPFIDCGIPSKRPKLVSPLSSNCVVSPPSSSKFARRRYHHFPRRIRRLDMESEMDVEDEEEDFCYEGATEYYSSTTVVTPPSYRERLHALKRENVQLRLHLQRVMQQRNHLQVENHALLKQNLKLRKFGGTSKRLNDCSNNLSVKPATPSFLSSETRRRFLQSPSCPKPPSSVSEGTISGSVFFLFFKKLGFWDFSCTVINNSHVSDCPHL</sequence>
<feature type="zinc finger region" description="C3H1-type" evidence="5">
    <location>
        <begin position="23"/>
        <end position="50"/>
    </location>
</feature>
<dbReference type="GO" id="GO:0043484">
    <property type="term" value="P:regulation of RNA splicing"/>
    <property type="evidence" value="ECO:0007669"/>
    <property type="project" value="TreeGrafter"/>
</dbReference>
<feature type="domain" description="C3H1-type" evidence="8">
    <location>
        <begin position="107"/>
        <end position="134"/>
    </location>
</feature>
<dbReference type="GO" id="GO:0003723">
    <property type="term" value="F:RNA binding"/>
    <property type="evidence" value="ECO:0007669"/>
    <property type="project" value="TreeGrafter"/>
</dbReference>
<dbReference type="GO" id="GO:0008270">
    <property type="term" value="F:zinc ion binding"/>
    <property type="evidence" value="ECO:0007669"/>
    <property type="project" value="UniProtKB-KW"/>
</dbReference>
<feature type="compositionally biased region" description="Basic and acidic residues" evidence="7">
    <location>
        <begin position="771"/>
        <end position="784"/>
    </location>
</feature>